<evidence type="ECO:0000313" key="4">
    <source>
        <dbReference type="EMBL" id="MYV17084.1"/>
    </source>
</evidence>
<sequence>MDNRWVKVFGTWLVVIIIALGGGAWTTHSGVSRETGIIVYEIVMFAVLFLLNRFWLHQTVYLKPTERSWRLIPLNWITVVLLGQVILLLFTGSGNLALGITMLLFVGTTEEYVFRGLLLPLASRLGHGRNQLWTGVLVSSVLFGLAHSVNALQQPVMATIVQMLSAITIGIMLSAIYLRTGSLLFPIILHGLNDFVPAFYNGSVQETSRVVSLTEVGPILLFLIVGAFMLRKSKRSTIKNVIPQ</sequence>
<name>A0A6N9I2X5_9LACO</name>
<keyword evidence="4" id="KW-0482">Metalloprotease</keyword>
<keyword evidence="2" id="KW-1133">Transmembrane helix</keyword>
<feature type="transmembrane region" description="Helical" evidence="2">
    <location>
        <begin position="130"/>
        <end position="149"/>
    </location>
</feature>
<accession>A0A6N9I2X5</accession>
<dbReference type="GO" id="GO:0004175">
    <property type="term" value="F:endopeptidase activity"/>
    <property type="evidence" value="ECO:0007669"/>
    <property type="project" value="UniProtKB-ARBA"/>
</dbReference>
<dbReference type="GO" id="GO:0080120">
    <property type="term" value="P:CAAX-box protein maturation"/>
    <property type="evidence" value="ECO:0007669"/>
    <property type="project" value="UniProtKB-ARBA"/>
</dbReference>
<organism evidence="4 5">
    <name type="scientific">Furfurilactobacillus milii</name>
    <dbReference type="NCBI Taxonomy" id="2888272"/>
    <lineage>
        <taxon>Bacteria</taxon>
        <taxon>Bacillati</taxon>
        <taxon>Bacillota</taxon>
        <taxon>Bacilli</taxon>
        <taxon>Lactobacillales</taxon>
        <taxon>Lactobacillaceae</taxon>
        <taxon>Furfurilactobacillus</taxon>
    </lineage>
</organism>
<reference evidence="4 5" key="1">
    <citation type="journal article" date="2019" name="Appl. Environ. Microbiol.">
        <title>Genetic determinants of hydroxycinnamic acid metabolism in heterofermentative lactobacilli.</title>
        <authorList>
            <person name="Gaur G."/>
            <person name="Oh J.H."/>
            <person name="Filannino P."/>
            <person name="Gobbetti M."/>
            <person name="van Pijkeren J.P."/>
            <person name="Ganzle M.G."/>
        </authorList>
    </citation>
    <scope>NUCLEOTIDE SEQUENCE [LARGE SCALE GENOMIC DNA]</scope>
    <source>
        <strain evidence="4 5">C5</strain>
    </source>
</reference>
<feature type="transmembrane region" description="Helical" evidence="2">
    <location>
        <begin position="212"/>
        <end position="230"/>
    </location>
</feature>
<dbReference type="PANTHER" id="PTHR43592">
    <property type="entry name" value="CAAX AMINO TERMINAL PROTEASE"/>
    <property type="match status" value="1"/>
</dbReference>
<dbReference type="OrthoDB" id="2329186at2"/>
<feature type="transmembrane region" description="Helical" evidence="2">
    <location>
        <begin position="37"/>
        <end position="56"/>
    </location>
</feature>
<evidence type="ECO:0000256" key="1">
    <source>
        <dbReference type="ARBA" id="ARBA00009067"/>
    </source>
</evidence>
<keyword evidence="4" id="KW-0645">Protease</keyword>
<dbReference type="GO" id="GO:0006508">
    <property type="term" value="P:proteolysis"/>
    <property type="evidence" value="ECO:0007669"/>
    <property type="project" value="UniProtKB-KW"/>
</dbReference>
<comment type="similarity">
    <text evidence="1">Belongs to the UPF0177 family.</text>
</comment>
<feature type="transmembrane region" description="Helical" evidence="2">
    <location>
        <begin position="5"/>
        <end position="25"/>
    </location>
</feature>
<dbReference type="PANTHER" id="PTHR43592:SF15">
    <property type="entry name" value="CAAX AMINO TERMINAL PROTEASE FAMILY PROTEIN"/>
    <property type="match status" value="1"/>
</dbReference>
<dbReference type="GO" id="GO:0008237">
    <property type="term" value="F:metallopeptidase activity"/>
    <property type="evidence" value="ECO:0007669"/>
    <property type="project" value="UniProtKB-KW"/>
</dbReference>
<proteinExistence type="inferred from homology"/>
<dbReference type="AlphaFoldDB" id="A0A6N9I2X5"/>
<dbReference type="RefSeq" id="WP_161003514.1">
    <property type="nucleotide sequence ID" value="NZ_WEZQ01000009.1"/>
</dbReference>
<keyword evidence="2" id="KW-0472">Membrane</keyword>
<comment type="caution">
    <text evidence="4">The sequence shown here is derived from an EMBL/GenBank/DDBJ whole genome shotgun (WGS) entry which is preliminary data.</text>
</comment>
<dbReference type="InterPro" id="IPR003675">
    <property type="entry name" value="Rce1/LyrA-like_dom"/>
</dbReference>
<dbReference type="EMBL" id="WEZQ01000009">
    <property type="protein sequence ID" value="MYV17084.1"/>
    <property type="molecule type" value="Genomic_DNA"/>
</dbReference>
<keyword evidence="2" id="KW-0812">Transmembrane</keyword>
<evidence type="ECO:0000313" key="5">
    <source>
        <dbReference type="Proteomes" id="UP000449209"/>
    </source>
</evidence>
<evidence type="ECO:0000256" key="2">
    <source>
        <dbReference type="SAM" id="Phobius"/>
    </source>
</evidence>
<gene>
    <name evidence="4" type="ORF">GB993_06160</name>
</gene>
<keyword evidence="4" id="KW-0378">Hydrolase</keyword>
<evidence type="ECO:0000259" key="3">
    <source>
        <dbReference type="Pfam" id="PF02517"/>
    </source>
</evidence>
<protein>
    <submittedName>
        <fullName evidence="4">CPBP family intramembrane metalloprotease</fullName>
    </submittedName>
</protein>
<feature type="transmembrane region" description="Helical" evidence="2">
    <location>
        <begin position="68"/>
        <end position="90"/>
    </location>
</feature>
<dbReference type="Pfam" id="PF02517">
    <property type="entry name" value="Rce1-like"/>
    <property type="match status" value="1"/>
</dbReference>
<dbReference type="Proteomes" id="UP000449209">
    <property type="component" value="Unassembled WGS sequence"/>
</dbReference>
<feature type="domain" description="CAAX prenyl protease 2/Lysostaphin resistance protein A-like" evidence="3">
    <location>
        <begin position="95"/>
        <end position="196"/>
    </location>
</feature>